<feature type="non-terminal residue" evidence="1">
    <location>
        <position position="1"/>
    </location>
</feature>
<evidence type="ECO:0000313" key="1">
    <source>
        <dbReference type="EMBL" id="EKM28013.1"/>
    </source>
</evidence>
<sequence length="11" mass="1242">EYGNASHDHRG</sequence>
<dbReference type="GO" id="GO:0016301">
    <property type="term" value="F:kinase activity"/>
    <property type="evidence" value="ECO:0007669"/>
    <property type="project" value="UniProtKB-KW"/>
</dbReference>
<protein>
    <submittedName>
        <fullName evidence="1">Histidine kinase-, DNA gyrase B-, and HSP90-like ATPase family protein</fullName>
    </submittedName>
</protein>
<organism evidence="1 2">
    <name type="scientific">Vibrio harveyi</name>
    <name type="common">Beneckea harveyi</name>
    <dbReference type="NCBI Taxonomy" id="669"/>
    <lineage>
        <taxon>Bacteria</taxon>
        <taxon>Pseudomonadati</taxon>
        <taxon>Pseudomonadota</taxon>
        <taxon>Gammaproteobacteria</taxon>
        <taxon>Vibrionales</taxon>
        <taxon>Vibrionaceae</taxon>
        <taxon>Vibrio</taxon>
    </lineage>
</organism>
<proteinExistence type="predicted"/>
<keyword evidence="1" id="KW-0808">Transferase</keyword>
<name>A0A454CNN2_VIBHA</name>
<accession>A0A454CNN2</accession>
<dbReference type="Proteomes" id="UP000008367">
    <property type="component" value="Unassembled WGS sequence"/>
</dbReference>
<keyword evidence="1" id="KW-0418">Kinase</keyword>
<reference evidence="1 2" key="1">
    <citation type="submission" date="2012-10" db="EMBL/GenBank/DDBJ databases">
        <title>Genome sequence of Vibrio Cholerae HENC-02.</title>
        <authorList>
            <person name="Eppinger M."/>
            <person name="Hasan N.A."/>
            <person name="Sengamalay N."/>
            <person name="Hine E."/>
            <person name="Su Q."/>
            <person name="Daugherty S.C."/>
            <person name="Young S."/>
            <person name="Sadzewicz L."/>
            <person name="Tallon L."/>
            <person name="Cebula T.A."/>
            <person name="Ravel J."/>
            <person name="Colwell R.R."/>
        </authorList>
    </citation>
    <scope>NUCLEOTIDE SEQUENCE [LARGE SCALE GENOMIC DNA]</scope>
    <source>
        <strain evidence="1 2">HENC-02</strain>
    </source>
</reference>
<dbReference type="EMBL" id="AJSR01002721">
    <property type="protein sequence ID" value="EKM28013.1"/>
    <property type="molecule type" value="Genomic_DNA"/>
</dbReference>
<evidence type="ECO:0000313" key="2">
    <source>
        <dbReference type="Proteomes" id="UP000008367"/>
    </source>
</evidence>
<comment type="caution">
    <text evidence="1">The sequence shown here is derived from an EMBL/GenBank/DDBJ whole genome shotgun (WGS) entry which is preliminary data.</text>
</comment>
<gene>
    <name evidence="1" type="ORF">VCHENC02_6047B</name>
</gene>